<protein>
    <recommendedName>
        <fullName evidence="3">Transcriptional regulator</fullName>
    </recommendedName>
</protein>
<dbReference type="STRING" id="1480694.DC28_11305"/>
<dbReference type="EMBL" id="JNUP01000066">
    <property type="protein sequence ID" value="KGE71385.1"/>
    <property type="molecule type" value="Genomic_DNA"/>
</dbReference>
<comment type="caution">
    <text evidence="1">The sequence shown here is derived from an EMBL/GenBank/DDBJ whole genome shotgun (WGS) entry which is preliminary data.</text>
</comment>
<organism evidence="1 2">
    <name type="scientific">Spirochaeta lutea</name>
    <dbReference type="NCBI Taxonomy" id="1480694"/>
    <lineage>
        <taxon>Bacteria</taxon>
        <taxon>Pseudomonadati</taxon>
        <taxon>Spirochaetota</taxon>
        <taxon>Spirochaetia</taxon>
        <taxon>Spirochaetales</taxon>
        <taxon>Spirochaetaceae</taxon>
        <taxon>Spirochaeta</taxon>
    </lineage>
</organism>
<dbReference type="SUPFAM" id="SSF110849">
    <property type="entry name" value="ParB/Sulfiredoxin"/>
    <property type="match status" value="1"/>
</dbReference>
<dbReference type="Proteomes" id="UP000029692">
    <property type="component" value="Unassembled WGS sequence"/>
</dbReference>
<accession>A0A098QU81</accession>
<name>A0A098QU81_9SPIO</name>
<dbReference type="InterPro" id="IPR036086">
    <property type="entry name" value="ParB/Sulfiredoxin_sf"/>
</dbReference>
<sequence length="418" mass="49406">MAHRILYERSQAAFSRVYHLGRRDTNLLSRLLGQDNRILTLLEVLQAVQPGGESSLGIQDIRVEDIIGSESKGDDFSRDFYPRKPWMAGRWTTIHHLMSQGTLDQAISVFELGGRYFVRDGHHRVSVAKAIGRVFITAEVRSIALPYGIEADTDRNMLAVLAGKDHFHSKTGMFHFVRDQEFRVQRRDTWSWLEREICDFNRQYFIRRFGRQPKSMEEQITGWYKNLYRNAMDYIHHNSLAYLFPGYDETDVFVEMIRFWNGFDQPDDLWLGDMYRQFVARHSIKNPLAALIHRGRRFFRQLAQSPEDEFRLFLRVSQIPDLYPEAPLLPHEPGVYRLCYQQLIGRTAQVLQQHLGRAPYIHELTELWYHRYYKPMALFCLTRESPKEQSGLFLRMSRRWFVPVITGTRDIQEILPDQ</sequence>
<reference evidence="1 2" key="1">
    <citation type="submission" date="2014-05" db="EMBL/GenBank/DDBJ databases">
        <title>De novo Genome Sequence of Spirocheata sp.</title>
        <authorList>
            <person name="Shivani Y."/>
            <person name="Subhash Y."/>
            <person name="Tushar L."/>
            <person name="Sasikala C."/>
            <person name="Ramana C.V."/>
        </authorList>
    </citation>
    <scope>NUCLEOTIDE SEQUENCE [LARGE SCALE GENOMIC DNA]</scope>
    <source>
        <strain evidence="1 2">JC230</strain>
    </source>
</reference>
<evidence type="ECO:0000313" key="2">
    <source>
        <dbReference type="Proteomes" id="UP000029692"/>
    </source>
</evidence>
<dbReference type="RefSeq" id="WP_052078786.1">
    <property type="nucleotide sequence ID" value="NZ_JNUP01000066.1"/>
</dbReference>
<evidence type="ECO:0008006" key="3">
    <source>
        <dbReference type="Google" id="ProtNLM"/>
    </source>
</evidence>
<proteinExistence type="predicted"/>
<dbReference type="OrthoDB" id="369215at2"/>
<evidence type="ECO:0000313" key="1">
    <source>
        <dbReference type="EMBL" id="KGE71385.1"/>
    </source>
</evidence>
<dbReference type="eggNOG" id="COG1475">
    <property type="taxonomic scope" value="Bacteria"/>
</dbReference>
<keyword evidence="2" id="KW-1185">Reference proteome</keyword>
<dbReference type="AlphaFoldDB" id="A0A098QU81"/>
<gene>
    <name evidence="1" type="ORF">DC28_11305</name>
</gene>